<reference evidence="1" key="1">
    <citation type="submission" date="2021-01" db="EMBL/GenBank/DDBJ databases">
        <authorList>
            <person name="Corre E."/>
            <person name="Pelletier E."/>
            <person name="Niang G."/>
            <person name="Scheremetjew M."/>
            <person name="Finn R."/>
            <person name="Kale V."/>
            <person name="Holt S."/>
            <person name="Cochrane G."/>
            <person name="Meng A."/>
            <person name="Brown T."/>
            <person name="Cohen L."/>
        </authorList>
    </citation>
    <scope>NUCLEOTIDE SEQUENCE</scope>
    <source>
        <strain evidence="1">CCMP1594</strain>
    </source>
</reference>
<sequence>MGVWGAALPPPVTPFLSFGGGDWQSPDDWYTHNATVTACVFSGRAQTTPFSGQQGMCVAPTRPGGGVPSVVCVQPRDITSPICIQPRDVSSCLASPSKPPPAVARVRPKGAVLWEAFGPQDGVASRLASFVSVVWSCVGMWPVTVTPLAFS</sequence>
<dbReference type="EMBL" id="HBJA01049262">
    <property type="protein sequence ID" value="CAE0806318.1"/>
    <property type="molecule type" value="Transcribed_RNA"/>
</dbReference>
<proteinExistence type="predicted"/>
<accession>A0A7S4FQ51</accession>
<evidence type="ECO:0000313" key="1">
    <source>
        <dbReference type="EMBL" id="CAE0806318.1"/>
    </source>
</evidence>
<dbReference type="AlphaFoldDB" id="A0A7S4FQ51"/>
<gene>
    <name evidence="1" type="ORF">EGYM00163_LOCUS17444</name>
</gene>
<organism evidence="1">
    <name type="scientific">Eutreptiella gymnastica</name>
    <dbReference type="NCBI Taxonomy" id="73025"/>
    <lineage>
        <taxon>Eukaryota</taxon>
        <taxon>Discoba</taxon>
        <taxon>Euglenozoa</taxon>
        <taxon>Euglenida</taxon>
        <taxon>Spirocuta</taxon>
        <taxon>Euglenophyceae</taxon>
        <taxon>Eutreptiales</taxon>
        <taxon>Eutreptiaceae</taxon>
        <taxon>Eutreptiella</taxon>
    </lineage>
</organism>
<protein>
    <submittedName>
        <fullName evidence="1">Uncharacterized protein</fullName>
    </submittedName>
</protein>
<name>A0A7S4FQ51_9EUGL</name>